<dbReference type="GO" id="GO:0000978">
    <property type="term" value="F:RNA polymerase II cis-regulatory region sequence-specific DNA binding"/>
    <property type="evidence" value="ECO:0007669"/>
    <property type="project" value="TreeGrafter"/>
</dbReference>
<sequence length="692" mass="76373">MSTTSTPRKRPLGDVDENELPSFEDPADLVNAVILTLQAPLEPTNVSETYANDKNLATEVQAYAKIAGQDWTFYVKSLAVSLGRNTDNQPPPGVNAGGSVDIDLGPAKVVSRQHATITYNLDLRCWELQVLGRNGARIDGQKVPVGPNHSTPLHSGAILDVGGTQMMFILPDSPPNILQKVLTKCLIKYKENMSKVKKPSMGTYPNPGSQIRSFQMFDKAQLIQSPSSVSATSLQNNLDQDLSKEEAKDIKPPYSYATMITQAILSNEDGVMSLSEIYNWIGSHYAYYKYSKTGWQNSIRHNLSLNKAFEKVPRRPNEPGKGMKWQISESYKEDFMSKIENGSILKNRRGSSVSRQLHLHLATHKSLPESQKPFSKDPSIELQLHHNQQKQLQQHQQQQQQSQQPQQFSHLRTNSLPRLGQPYLMVNQPMQPNPLSYMSNQPNNGYGGVASSQRAFGYQPNAPHLMYGAPMMHHQVPPVSIQGQQNIPKGELSSPIRQLSDVNSTTPKLPKVSGNHLFNLPPPPPSHSLGTSAPVAHHSRLNSYTNPNQLQDPIQVSSYSNNHNPSSTADSSTNQGSTSTAQTDLSLGFASPKKIAPLEAFTPERGSKSSNVNKLGVNGVNTNQSSPAFWNFVQFSTPNGQTPMRKNSDELNSQGSPTTRKLQGSNRFDKEESDKGDLSPLKSKNSDNEDKK</sequence>
<keyword evidence="3 6" id="KW-0238">DNA-binding</keyword>
<evidence type="ECO:0000259" key="9">
    <source>
        <dbReference type="PROSITE" id="PS50039"/>
    </source>
</evidence>
<dbReference type="RefSeq" id="XP_020061884.1">
    <property type="nucleotide sequence ID" value="XM_020208137.1"/>
</dbReference>
<dbReference type="InterPro" id="IPR000253">
    <property type="entry name" value="FHA_dom"/>
</dbReference>
<dbReference type="GeneID" id="30982274"/>
<keyword evidence="4" id="KW-0804">Transcription</keyword>
<gene>
    <name evidence="10" type="ORF">CANTADRAFT_27540</name>
</gene>
<dbReference type="FunFam" id="1.10.10.10:FF:000030">
    <property type="entry name" value="Forkhead box protein K2"/>
    <property type="match status" value="1"/>
</dbReference>
<name>A0A1E4SBI9_9ASCO</name>
<dbReference type="GO" id="GO:0000981">
    <property type="term" value="F:DNA-binding transcription factor activity, RNA polymerase II-specific"/>
    <property type="evidence" value="ECO:0007669"/>
    <property type="project" value="TreeGrafter"/>
</dbReference>
<keyword evidence="2" id="KW-0805">Transcription regulation</keyword>
<dbReference type="GO" id="GO:0005634">
    <property type="term" value="C:nucleus"/>
    <property type="evidence" value="ECO:0007669"/>
    <property type="project" value="UniProtKB-SubCell"/>
</dbReference>
<evidence type="ECO:0000256" key="7">
    <source>
        <dbReference type="SAM" id="MobiDB-lite"/>
    </source>
</evidence>
<dbReference type="InterPro" id="IPR036388">
    <property type="entry name" value="WH-like_DNA-bd_sf"/>
</dbReference>
<feature type="domain" description="FHA" evidence="8">
    <location>
        <begin position="80"/>
        <end position="143"/>
    </location>
</feature>
<accession>A0A1E4SBI9</accession>
<dbReference type="SUPFAM" id="SSF49879">
    <property type="entry name" value="SMAD/FHA domain"/>
    <property type="match status" value="1"/>
</dbReference>
<feature type="region of interest" description="Disordered" evidence="7">
    <location>
        <begin position="386"/>
        <end position="408"/>
    </location>
</feature>
<dbReference type="SMART" id="SM00240">
    <property type="entry name" value="FHA"/>
    <property type="match status" value="1"/>
</dbReference>
<dbReference type="GO" id="GO:2000221">
    <property type="term" value="P:negative regulation of pseudohyphal growth"/>
    <property type="evidence" value="ECO:0007669"/>
    <property type="project" value="UniProtKB-ARBA"/>
</dbReference>
<evidence type="ECO:0000256" key="4">
    <source>
        <dbReference type="ARBA" id="ARBA00023163"/>
    </source>
</evidence>
<keyword evidence="11" id="KW-1185">Reference proteome</keyword>
<feature type="region of interest" description="Disordered" evidence="7">
    <location>
        <begin position="499"/>
        <end position="623"/>
    </location>
</feature>
<dbReference type="SMART" id="SM00339">
    <property type="entry name" value="FH"/>
    <property type="match status" value="1"/>
</dbReference>
<dbReference type="PROSITE" id="PS50039">
    <property type="entry name" value="FORK_HEAD_3"/>
    <property type="match status" value="1"/>
</dbReference>
<evidence type="ECO:0000256" key="5">
    <source>
        <dbReference type="ARBA" id="ARBA00023242"/>
    </source>
</evidence>
<dbReference type="InterPro" id="IPR036390">
    <property type="entry name" value="WH_DNA-bd_sf"/>
</dbReference>
<feature type="compositionally biased region" description="Low complexity" evidence="7">
    <location>
        <begin position="386"/>
        <end position="407"/>
    </location>
</feature>
<feature type="compositionally biased region" description="Basic and acidic residues" evidence="7">
    <location>
        <begin position="667"/>
        <end position="677"/>
    </location>
</feature>
<evidence type="ECO:0000313" key="11">
    <source>
        <dbReference type="Proteomes" id="UP000094285"/>
    </source>
</evidence>
<evidence type="ECO:0000256" key="1">
    <source>
        <dbReference type="ARBA" id="ARBA00004123"/>
    </source>
</evidence>
<dbReference type="CDD" id="cd22701">
    <property type="entry name" value="FHA_FKH1-like"/>
    <property type="match status" value="1"/>
</dbReference>
<dbReference type="InterPro" id="IPR001766">
    <property type="entry name" value="Fork_head_dom"/>
</dbReference>
<evidence type="ECO:0000259" key="8">
    <source>
        <dbReference type="PROSITE" id="PS50006"/>
    </source>
</evidence>
<dbReference type="Gene3D" id="2.60.200.20">
    <property type="match status" value="1"/>
</dbReference>
<proteinExistence type="predicted"/>
<dbReference type="PANTHER" id="PTHR45881:SF1">
    <property type="entry name" value="FORK HEAD PROTEIN HOMOLOG 2"/>
    <property type="match status" value="1"/>
</dbReference>
<dbReference type="OrthoDB" id="5954824at2759"/>
<feature type="compositionally biased region" description="Polar residues" evidence="7">
    <location>
        <begin position="541"/>
        <end position="585"/>
    </location>
</feature>
<dbReference type="InterPro" id="IPR008984">
    <property type="entry name" value="SMAD_FHA_dom_sf"/>
</dbReference>
<dbReference type="Proteomes" id="UP000094285">
    <property type="component" value="Unassembled WGS sequence"/>
</dbReference>
<dbReference type="Gene3D" id="1.10.10.10">
    <property type="entry name" value="Winged helix-like DNA-binding domain superfamily/Winged helix DNA-binding domain"/>
    <property type="match status" value="1"/>
</dbReference>
<feature type="compositionally biased region" description="Polar residues" evidence="7">
    <location>
        <begin position="608"/>
        <end position="623"/>
    </location>
</feature>
<evidence type="ECO:0000313" key="10">
    <source>
        <dbReference type="EMBL" id="ODV76762.1"/>
    </source>
</evidence>
<dbReference type="SUPFAM" id="SSF46785">
    <property type="entry name" value="Winged helix' DNA-binding domain"/>
    <property type="match status" value="1"/>
</dbReference>
<evidence type="ECO:0000256" key="2">
    <source>
        <dbReference type="ARBA" id="ARBA00023015"/>
    </source>
</evidence>
<feature type="domain" description="Fork-head" evidence="9">
    <location>
        <begin position="251"/>
        <end position="349"/>
    </location>
</feature>
<dbReference type="STRING" id="984487.A0A1E4SBI9"/>
<dbReference type="Pfam" id="PF00498">
    <property type="entry name" value="FHA"/>
    <property type="match status" value="1"/>
</dbReference>
<dbReference type="EMBL" id="KV453917">
    <property type="protein sequence ID" value="ODV76762.1"/>
    <property type="molecule type" value="Genomic_DNA"/>
</dbReference>
<evidence type="ECO:0000256" key="3">
    <source>
        <dbReference type="ARBA" id="ARBA00023125"/>
    </source>
</evidence>
<dbReference type="CDD" id="cd00059">
    <property type="entry name" value="FH_FOX"/>
    <property type="match status" value="1"/>
</dbReference>
<dbReference type="InterPro" id="IPR030456">
    <property type="entry name" value="TF_fork_head_CS_2"/>
</dbReference>
<dbReference type="AlphaFoldDB" id="A0A1E4SBI9"/>
<evidence type="ECO:0000256" key="6">
    <source>
        <dbReference type="PROSITE-ProRule" id="PRU00089"/>
    </source>
</evidence>
<dbReference type="PROSITE" id="PS00657">
    <property type="entry name" value="FORK_HEAD_1"/>
    <property type="match status" value="1"/>
</dbReference>
<keyword evidence="5 6" id="KW-0539">Nucleus</keyword>
<dbReference type="PROSITE" id="PS00658">
    <property type="entry name" value="FORK_HEAD_2"/>
    <property type="match status" value="1"/>
</dbReference>
<dbReference type="PRINTS" id="PR00053">
    <property type="entry name" value="FORKHEAD"/>
</dbReference>
<protein>
    <submittedName>
        <fullName evidence="10">Uncharacterized protein</fullName>
    </submittedName>
</protein>
<dbReference type="InterPro" id="IPR018122">
    <property type="entry name" value="TF_fork_head_CS_1"/>
</dbReference>
<organism evidence="10 11">
    <name type="scientific">Suhomyces tanzawaensis NRRL Y-17324</name>
    <dbReference type="NCBI Taxonomy" id="984487"/>
    <lineage>
        <taxon>Eukaryota</taxon>
        <taxon>Fungi</taxon>
        <taxon>Dikarya</taxon>
        <taxon>Ascomycota</taxon>
        <taxon>Saccharomycotina</taxon>
        <taxon>Pichiomycetes</taxon>
        <taxon>Debaryomycetaceae</taxon>
        <taxon>Suhomyces</taxon>
    </lineage>
</organism>
<feature type="compositionally biased region" description="Polar residues" evidence="7">
    <location>
        <begin position="636"/>
        <end position="666"/>
    </location>
</feature>
<dbReference type="Pfam" id="PF00250">
    <property type="entry name" value="Forkhead"/>
    <property type="match status" value="1"/>
</dbReference>
<feature type="region of interest" description="Disordered" evidence="7">
    <location>
        <begin position="636"/>
        <end position="692"/>
    </location>
</feature>
<feature type="DNA-binding region" description="Fork-head" evidence="6">
    <location>
        <begin position="251"/>
        <end position="349"/>
    </location>
</feature>
<dbReference type="PROSITE" id="PS50006">
    <property type="entry name" value="FHA_DOMAIN"/>
    <property type="match status" value="1"/>
</dbReference>
<feature type="region of interest" description="Disordered" evidence="7">
    <location>
        <begin position="1"/>
        <end position="23"/>
    </location>
</feature>
<reference evidence="11" key="1">
    <citation type="submission" date="2016-05" db="EMBL/GenBank/DDBJ databases">
        <title>Comparative genomics of biotechnologically important yeasts.</title>
        <authorList>
            <consortium name="DOE Joint Genome Institute"/>
            <person name="Riley R."/>
            <person name="Haridas S."/>
            <person name="Wolfe K.H."/>
            <person name="Lopes M.R."/>
            <person name="Hittinger C.T."/>
            <person name="Goker M."/>
            <person name="Salamov A."/>
            <person name="Wisecaver J."/>
            <person name="Long T.M."/>
            <person name="Aerts A.L."/>
            <person name="Barry K."/>
            <person name="Choi C."/>
            <person name="Clum A."/>
            <person name="Coughlan A.Y."/>
            <person name="Deshpande S."/>
            <person name="Douglass A.P."/>
            <person name="Hanson S.J."/>
            <person name="Klenk H.-P."/>
            <person name="Labutti K."/>
            <person name="Lapidus A."/>
            <person name="Lindquist E."/>
            <person name="Lipzen A."/>
            <person name="Meier-Kolthoff J.P."/>
            <person name="Ohm R.A."/>
            <person name="Otillar R.P."/>
            <person name="Pangilinan J."/>
            <person name="Peng Y."/>
            <person name="Rokas A."/>
            <person name="Rosa C.A."/>
            <person name="Scheuner C."/>
            <person name="Sibirny A.A."/>
            <person name="Slot J.C."/>
            <person name="Stielow J.B."/>
            <person name="Sun H."/>
            <person name="Kurtzman C.P."/>
            <person name="Blackwell M."/>
            <person name="Grigoriev I.V."/>
            <person name="Jeffries T.W."/>
        </authorList>
    </citation>
    <scope>NUCLEOTIDE SEQUENCE [LARGE SCALE GENOMIC DNA]</scope>
    <source>
        <strain evidence="11">NRRL Y-17324</strain>
    </source>
</reference>
<dbReference type="PANTHER" id="PTHR45881">
    <property type="entry name" value="CHECKPOINT SUPPRESSOR 1-LIKE, ISOFORM A-RELATED"/>
    <property type="match status" value="1"/>
</dbReference>
<comment type="subcellular location">
    <subcellularLocation>
        <location evidence="1 6">Nucleus</location>
    </subcellularLocation>
</comment>